<dbReference type="InterPro" id="IPR023198">
    <property type="entry name" value="PGP-like_dom2"/>
</dbReference>
<protein>
    <submittedName>
        <fullName evidence="6">Haloacid dehalogenase</fullName>
    </submittedName>
</protein>
<keyword evidence="7" id="KW-1185">Reference proteome</keyword>
<dbReference type="Gene3D" id="3.40.50.1000">
    <property type="entry name" value="HAD superfamily/HAD-like"/>
    <property type="match status" value="1"/>
</dbReference>
<dbReference type="InterPro" id="IPR006439">
    <property type="entry name" value="HAD-SF_hydro_IA"/>
</dbReference>
<dbReference type="InterPro" id="IPR051600">
    <property type="entry name" value="Beta-PGM-like"/>
</dbReference>
<name>A0ABM8HUT0_9BACT</name>
<dbReference type="RefSeq" id="WP_221249139.1">
    <property type="nucleotide sequence ID" value="NZ_AP024355.1"/>
</dbReference>
<dbReference type="Gene3D" id="1.10.150.240">
    <property type="entry name" value="Putative phosphatase, domain 2"/>
    <property type="match status" value="1"/>
</dbReference>
<comment type="cofactor">
    <cofactor evidence="1">
        <name>Mg(2+)</name>
        <dbReference type="ChEBI" id="CHEBI:18420"/>
    </cofactor>
</comment>
<sequence length="211" mass="23797">MVKGIFWDNDGVLVDTEHLYFQATAEVLAEAGIELSRETFIEISLRRGESVFCLAEDRGCGVQQREQMRLRRNARYGELLRGKKHTLDGVEETLQALHGRCLMAVVTSSRRDHFEIIHENSGLLGYFDFILTREDYTHSKPHPEPYLSALKRSGLPAERCLVVEDSERGLQAAVSAGLRCLVTPGELTRGGDFTAAWQVLEDVRQVPLLVR</sequence>
<evidence type="ECO:0000313" key="6">
    <source>
        <dbReference type="EMBL" id="BCR05733.1"/>
    </source>
</evidence>
<proteinExistence type="inferred from homology"/>
<evidence type="ECO:0000256" key="5">
    <source>
        <dbReference type="ARBA" id="ARBA00023277"/>
    </source>
</evidence>
<organism evidence="6 7">
    <name type="scientific">Desulfuromonas versatilis</name>
    <dbReference type="NCBI Taxonomy" id="2802975"/>
    <lineage>
        <taxon>Bacteria</taxon>
        <taxon>Pseudomonadati</taxon>
        <taxon>Thermodesulfobacteriota</taxon>
        <taxon>Desulfuromonadia</taxon>
        <taxon>Desulfuromonadales</taxon>
        <taxon>Desulfuromonadaceae</taxon>
        <taxon>Desulfuromonas</taxon>
    </lineage>
</organism>
<reference evidence="6 7" key="2">
    <citation type="journal article" date="2021" name="Int. J. Syst. Evol. Microbiol.">
        <title>Isolation and Polyphasic Characterization of Desulfuromonas versatilis sp. Nov., an Electrogenic Bacteria Capable of Versatile Metabolism Isolated from a Graphene Oxide-Reducing Enrichment Culture.</title>
        <authorList>
            <person name="Xie L."/>
            <person name="Yoshida N."/>
            <person name="Ishii S."/>
            <person name="Meng L."/>
        </authorList>
    </citation>
    <scope>NUCLEOTIDE SEQUENCE [LARGE SCALE GENOMIC DNA]</scope>
    <source>
        <strain evidence="6 7">NIT-T3</strain>
    </source>
</reference>
<gene>
    <name evidence="6" type="ORF">DESUT3_28020</name>
</gene>
<dbReference type="SUPFAM" id="SSF56784">
    <property type="entry name" value="HAD-like"/>
    <property type="match status" value="1"/>
</dbReference>
<evidence type="ECO:0000256" key="4">
    <source>
        <dbReference type="ARBA" id="ARBA00022842"/>
    </source>
</evidence>
<dbReference type="NCBIfam" id="TIGR01509">
    <property type="entry name" value="HAD-SF-IA-v3"/>
    <property type="match status" value="1"/>
</dbReference>
<dbReference type="InterPro" id="IPR036412">
    <property type="entry name" value="HAD-like_sf"/>
</dbReference>
<evidence type="ECO:0000256" key="3">
    <source>
        <dbReference type="ARBA" id="ARBA00022723"/>
    </source>
</evidence>
<reference evidence="6 7" key="1">
    <citation type="journal article" date="2016" name="C (Basel)">
        <title>Selective Growth of and Electricity Production by Marine Exoelectrogenic Bacteria in Self-Aggregated Hydrogel of Microbially Reduced Graphene Oxide.</title>
        <authorList>
            <person name="Yoshida N."/>
            <person name="Goto Y."/>
            <person name="Miyata Y."/>
        </authorList>
    </citation>
    <scope>NUCLEOTIDE SEQUENCE [LARGE SCALE GENOMIC DNA]</scope>
    <source>
        <strain evidence="6 7">NIT-T3</strain>
    </source>
</reference>
<dbReference type="Proteomes" id="UP001319827">
    <property type="component" value="Chromosome"/>
</dbReference>
<dbReference type="EMBL" id="AP024355">
    <property type="protein sequence ID" value="BCR05733.1"/>
    <property type="molecule type" value="Genomic_DNA"/>
</dbReference>
<dbReference type="Pfam" id="PF13419">
    <property type="entry name" value="HAD_2"/>
    <property type="match status" value="1"/>
</dbReference>
<dbReference type="NCBIfam" id="TIGR01549">
    <property type="entry name" value="HAD-SF-IA-v1"/>
    <property type="match status" value="1"/>
</dbReference>
<accession>A0ABM8HUT0</accession>
<dbReference type="SFLD" id="SFLDG01129">
    <property type="entry name" value="C1.5:_HAD__Beta-PGM__Phosphata"/>
    <property type="match status" value="1"/>
</dbReference>
<dbReference type="InterPro" id="IPR023214">
    <property type="entry name" value="HAD_sf"/>
</dbReference>
<evidence type="ECO:0000256" key="1">
    <source>
        <dbReference type="ARBA" id="ARBA00001946"/>
    </source>
</evidence>
<dbReference type="SFLD" id="SFLDS00003">
    <property type="entry name" value="Haloacid_Dehalogenase"/>
    <property type="match status" value="1"/>
</dbReference>
<evidence type="ECO:0000256" key="2">
    <source>
        <dbReference type="ARBA" id="ARBA00006171"/>
    </source>
</evidence>
<comment type="similarity">
    <text evidence="2">Belongs to the HAD-like hydrolase superfamily. CbbY/CbbZ/Gph/YieH family.</text>
</comment>
<dbReference type="PANTHER" id="PTHR46193">
    <property type="entry name" value="6-PHOSPHOGLUCONATE PHOSPHATASE"/>
    <property type="match status" value="1"/>
</dbReference>
<keyword evidence="4" id="KW-0460">Magnesium</keyword>
<keyword evidence="3" id="KW-0479">Metal-binding</keyword>
<keyword evidence="5" id="KW-0119">Carbohydrate metabolism</keyword>
<dbReference type="PANTHER" id="PTHR46193:SF18">
    <property type="entry name" value="HEXITOL PHOSPHATASE B"/>
    <property type="match status" value="1"/>
</dbReference>
<dbReference type="InterPro" id="IPR041492">
    <property type="entry name" value="HAD_2"/>
</dbReference>
<evidence type="ECO:0000313" key="7">
    <source>
        <dbReference type="Proteomes" id="UP001319827"/>
    </source>
</evidence>
<dbReference type="CDD" id="cd07505">
    <property type="entry name" value="HAD_BPGM-like"/>
    <property type="match status" value="1"/>
</dbReference>